<keyword evidence="1" id="KW-0489">Methyltransferase</keyword>
<evidence type="ECO:0000313" key="4">
    <source>
        <dbReference type="Proteomes" id="UP000095342"/>
    </source>
</evidence>
<evidence type="ECO:0000313" key="3">
    <source>
        <dbReference type="EMBL" id="AOV16137.1"/>
    </source>
</evidence>
<dbReference type="Gene3D" id="3.40.50.12710">
    <property type="match status" value="1"/>
</dbReference>
<dbReference type="PANTHER" id="PTHR12049:SF7">
    <property type="entry name" value="PROTEIN ARGININE METHYLTRANSFERASE NDUFAF7, MITOCHONDRIAL"/>
    <property type="match status" value="1"/>
</dbReference>
<gene>
    <name evidence="3" type="ORF">BJI67_02805</name>
</gene>
<evidence type="ECO:0008006" key="5">
    <source>
        <dbReference type="Google" id="ProtNLM"/>
    </source>
</evidence>
<dbReference type="GO" id="GO:0032259">
    <property type="term" value="P:methylation"/>
    <property type="evidence" value="ECO:0007669"/>
    <property type="project" value="UniProtKB-KW"/>
</dbReference>
<evidence type="ECO:0000256" key="2">
    <source>
        <dbReference type="ARBA" id="ARBA00022679"/>
    </source>
</evidence>
<proteinExistence type="predicted"/>
<dbReference type="GO" id="GO:0035243">
    <property type="term" value="F:protein-arginine omega-N symmetric methyltransferase activity"/>
    <property type="evidence" value="ECO:0007669"/>
    <property type="project" value="TreeGrafter"/>
</dbReference>
<dbReference type="KEGG" id="aaeo:BJI67_02805"/>
<dbReference type="SUPFAM" id="SSF53335">
    <property type="entry name" value="S-adenosyl-L-methionine-dependent methyltransferases"/>
    <property type="match status" value="1"/>
</dbReference>
<organism evidence="3 4">
    <name type="scientific">Acidihalobacter aeolianus</name>
    <dbReference type="NCBI Taxonomy" id="2792603"/>
    <lineage>
        <taxon>Bacteria</taxon>
        <taxon>Pseudomonadati</taxon>
        <taxon>Pseudomonadota</taxon>
        <taxon>Gammaproteobacteria</taxon>
        <taxon>Chromatiales</taxon>
        <taxon>Ectothiorhodospiraceae</taxon>
        <taxon>Acidihalobacter</taxon>
    </lineage>
</organism>
<sequence>MRQPTTERLPAPEPEAAALSEALVAEIAQALDAAGGWLGFDRYMERALYAPGLGYYSAGLAKFGAAGDFVTAPELGGLFARTLARQIASILDALGGGEILEFGAGSGALAAALLGELTRRDALPERYAILELSADLRARQHAAIAAAVPPAVLERVVWLERWPEASVRGVVLANEVLDAMPVRAFSLAGGQVWEDGVALGEAGLGWSRREADASFAARVLDRLSGPIADYPEGYRGELNERLLPWFEGLAGALAQGVALLVDYGGVADEVYRTTRAGGTLRAYYRHRLLEEPFWWPGLCDLTADVDFSAVASAAEAAGLRVAGFAPQSQMLLTGGLEGVFAEAFAAAPDELARVRLTQEVKRLTLPGEMGERFWALALSRDYAGILPGFAARDFRYRLSGD</sequence>
<name>A0A1D8K598_9GAMM</name>
<dbReference type="InterPro" id="IPR003788">
    <property type="entry name" value="NDUFAF7"/>
</dbReference>
<dbReference type="EMBL" id="CP017448">
    <property type="protein sequence ID" value="AOV16137.1"/>
    <property type="molecule type" value="Genomic_DNA"/>
</dbReference>
<evidence type="ECO:0000256" key="1">
    <source>
        <dbReference type="ARBA" id="ARBA00022603"/>
    </source>
</evidence>
<keyword evidence="4" id="KW-1185">Reference proteome</keyword>
<protein>
    <recommendedName>
        <fullName evidence="5">SAM-dependent methyltransferase</fullName>
    </recommendedName>
</protein>
<dbReference type="InterPro" id="IPR029063">
    <property type="entry name" value="SAM-dependent_MTases_sf"/>
</dbReference>
<dbReference type="Proteomes" id="UP000095342">
    <property type="component" value="Chromosome"/>
</dbReference>
<dbReference type="RefSeq" id="WP_070071733.1">
    <property type="nucleotide sequence ID" value="NZ_CP017448.1"/>
</dbReference>
<dbReference type="AlphaFoldDB" id="A0A1D8K598"/>
<dbReference type="PANTHER" id="PTHR12049">
    <property type="entry name" value="PROTEIN ARGININE METHYLTRANSFERASE NDUFAF7, MITOCHONDRIAL"/>
    <property type="match status" value="1"/>
</dbReference>
<dbReference type="InterPro" id="IPR038375">
    <property type="entry name" value="NDUFAF7_sf"/>
</dbReference>
<dbReference type="Pfam" id="PF02636">
    <property type="entry name" value="Methyltransf_28"/>
    <property type="match status" value="1"/>
</dbReference>
<accession>A0A1D8K598</accession>
<keyword evidence="2" id="KW-0808">Transferase</keyword>
<reference evidence="3 4" key="1">
    <citation type="submission" date="2016-09" db="EMBL/GenBank/DDBJ databases">
        <title>Acidihalobacter prosperus V6 (DSM14174).</title>
        <authorList>
            <person name="Khaleque H.N."/>
            <person name="Ramsay J.P."/>
            <person name="Murphy R.J.T."/>
            <person name="Kaksonen A.H."/>
            <person name="Boxall N.J."/>
            <person name="Watkin E.L.J."/>
        </authorList>
    </citation>
    <scope>NUCLEOTIDE SEQUENCE [LARGE SCALE GENOMIC DNA]</scope>
    <source>
        <strain evidence="3 4">V6</strain>
    </source>
</reference>